<organism evidence="1 2">
    <name type="scientific">Thermomonospora echinospora</name>
    <dbReference type="NCBI Taxonomy" id="1992"/>
    <lineage>
        <taxon>Bacteria</taxon>
        <taxon>Bacillati</taxon>
        <taxon>Actinomycetota</taxon>
        <taxon>Actinomycetes</taxon>
        <taxon>Streptosporangiales</taxon>
        <taxon>Thermomonosporaceae</taxon>
        <taxon>Thermomonospora</taxon>
    </lineage>
</organism>
<proteinExistence type="predicted"/>
<dbReference type="AlphaFoldDB" id="A0A1H5XRF0"/>
<dbReference type="RefSeq" id="WP_146087293.1">
    <property type="nucleotide sequence ID" value="NZ_FNVO01000003.1"/>
</dbReference>
<protein>
    <recommendedName>
        <fullName evidence="3">Resolvase, N terminal domain</fullName>
    </recommendedName>
</protein>
<sequence>MVANPSPNEASIARVRAVVYARGADAREEDHAVAQCERWAARHDWEVGAVVRETSDIEPPLERWGVRVALGLLNSGRASVLLALSRITISDENAAFHAVCAAAESAGGFVHVLDSAESGAADARP</sequence>
<evidence type="ECO:0000313" key="1">
    <source>
        <dbReference type="EMBL" id="SEG14389.1"/>
    </source>
</evidence>
<dbReference type="Proteomes" id="UP000236723">
    <property type="component" value="Unassembled WGS sequence"/>
</dbReference>
<name>A0A1H5XRF0_9ACTN</name>
<evidence type="ECO:0008006" key="3">
    <source>
        <dbReference type="Google" id="ProtNLM"/>
    </source>
</evidence>
<evidence type="ECO:0000313" key="2">
    <source>
        <dbReference type="Proteomes" id="UP000236723"/>
    </source>
</evidence>
<reference evidence="2" key="1">
    <citation type="submission" date="2016-10" db="EMBL/GenBank/DDBJ databases">
        <authorList>
            <person name="Varghese N."/>
            <person name="Submissions S."/>
        </authorList>
    </citation>
    <scope>NUCLEOTIDE SEQUENCE [LARGE SCALE GENOMIC DNA]</scope>
    <source>
        <strain evidence="2">DSM 43163</strain>
    </source>
</reference>
<gene>
    <name evidence="1" type="ORF">SAMN04489712_103378</name>
</gene>
<dbReference type="EMBL" id="FNVO01000003">
    <property type="protein sequence ID" value="SEG14389.1"/>
    <property type="molecule type" value="Genomic_DNA"/>
</dbReference>
<accession>A0A1H5XRF0</accession>
<keyword evidence="2" id="KW-1185">Reference proteome</keyword>